<dbReference type="RefSeq" id="WP_008222244.1">
    <property type="nucleotide sequence ID" value="NZ_BAFK01000014.1"/>
</dbReference>
<keyword evidence="2" id="KW-1185">Reference proteome</keyword>
<reference evidence="1 2" key="1">
    <citation type="journal article" date="2012" name="J. Bacteriol.">
        <title>Genome Sequence of the Protease-Producing Bacterium Rheinheimera nanhaiensis E407-8T, Isolated from Deep-Sea Sediment of the South China Sea.</title>
        <authorList>
            <person name="Zhang X.-Y."/>
            <person name="Zhang Y.-J."/>
            <person name="Qin Q.-L."/>
            <person name="Xie B.-B."/>
            <person name="Chen X.-L."/>
            <person name="Zhou B.-C."/>
            <person name="Zhang Y.-Z."/>
        </authorList>
    </citation>
    <scope>NUCLEOTIDE SEQUENCE [LARGE SCALE GENOMIC DNA]</scope>
    <source>
        <strain evidence="1 2">E407-8</strain>
    </source>
</reference>
<name>I1DZR8_9GAMM</name>
<dbReference type="STRING" id="562729.RNAN_2552"/>
<evidence type="ECO:0000313" key="1">
    <source>
        <dbReference type="EMBL" id="GAB59546.1"/>
    </source>
</evidence>
<organism evidence="1 2">
    <name type="scientific">Rheinheimera nanhaiensis E407-8</name>
    <dbReference type="NCBI Taxonomy" id="562729"/>
    <lineage>
        <taxon>Bacteria</taxon>
        <taxon>Pseudomonadati</taxon>
        <taxon>Pseudomonadota</taxon>
        <taxon>Gammaproteobacteria</taxon>
        <taxon>Chromatiales</taxon>
        <taxon>Chromatiaceae</taxon>
        <taxon>Rheinheimera</taxon>
    </lineage>
</organism>
<dbReference type="OrthoDB" id="8563970at2"/>
<accession>I1DZR8</accession>
<evidence type="ECO:0000313" key="2">
    <source>
        <dbReference type="Proteomes" id="UP000004374"/>
    </source>
</evidence>
<proteinExistence type="predicted"/>
<sequence length="89" mass="10233">MSDELLDQAMLFEVIENQLADNYPKQVTETLMRLRMTGHSRDEAIELIACALAPEMIDVIEHQQSFNLERYAAHLAQLPDTSWLEDEDA</sequence>
<comment type="caution">
    <text evidence="1">The sequence shown here is derived from an EMBL/GenBank/DDBJ whole genome shotgun (WGS) entry which is preliminary data.</text>
</comment>
<dbReference type="EMBL" id="BAFK01000014">
    <property type="protein sequence ID" value="GAB59546.1"/>
    <property type="molecule type" value="Genomic_DNA"/>
</dbReference>
<dbReference type="Proteomes" id="UP000004374">
    <property type="component" value="Unassembled WGS sequence"/>
</dbReference>
<protein>
    <submittedName>
        <fullName evidence="1">Uncharacterized protein</fullName>
    </submittedName>
</protein>
<gene>
    <name evidence="1" type="ORF">RNAN_2552</name>
</gene>
<dbReference type="AlphaFoldDB" id="I1DZR8"/>